<evidence type="ECO:0000313" key="2">
    <source>
        <dbReference type="Proteomes" id="UP000010121"/>
    </source>
</evidence>
<reference evidence="1 2" key="1">
    <citation type="submission" date="2009-08" db="EMBL/GenBank/DDBJ databases">
        <title>The draft genome of Rhodobacter sp. SW2.</title>
        <authorList>
            <consortium name="US DOE Joint Genome Institute (JGI-PGF)"/>
            <person name="Lucas S."/>
            <person name="Copeland A."/>
            <person name="Lapidus A."/>
            <person name="Glavina del Rio T."/>
            <person name="Tice H."/>
            <person name="Bruce D."/>
            <person name="Goodwin L."/>
            <person name="Pitluck S."/>
            <person name="Larimer F."/>
            <person name="Land M.L."/>
            <person name="Hauser L."/>
            <person name="Emerson D."/>
        </authorList>
    </citation>
    <scope>NUCLEOTIDE SEQUENCE [LARGE SCALE GENOMIC DNA]</scope>
    <source>
        <strain evidence="1 2">SW2</strain>
    </source>
</reference>
<keyword evidence="2" id="KW-1185">Reference proteome</keyword>
<name>C8S1R8_9RHOB</name>
<dbReference type="eggNOG" id="ENOG5033NTF">
    <property type="taxonomic scope" value="Bacteria"/>
</dbReference>
<accession>C8S1R8</accession>
<proteinExistence type="predicted"/>
<dbReference type="EMBL" id="ACYY01000012">
    <property type="protein sequence ID" value="EEW25016.1"/>
    <property type="molecule type" value="Genomic_DNA"/>
</dbReference>
<organism evidence="1 2">
    <name type="scientific">Rhodobacter ferrooxidans</name>
    <dbReference type="NCBI Taxonomy" id="371731"/>
    <lineage>
        <taxon>Bacteria</taxon>
        <taxon>Pseudomonadati</taxon>
        <taxon>Pseudomonadota</taxon>
        <taxon>Alphaproteobacteria</taxon>
        <taxon>Rhodobacterales</taxon>
        <taxon>Rhodobacter group</taxon>
        <taxon>Rhodobacter</taxon>
    </lineage>
</organism>
<protein>
    <submittedName>
        <fullName evidence="1">Uncharacterized protein</fullName>
    </submittedName>
</protein>
<dbReference type="AlphaFoldDB" id="C8S1R8"/>
<comment type="caution">
    <text evidence="1">The sequence shown here is derived from an EMBL/GenBank/DDBJ whole genome shotgun (WGS) entry which is preliminary data.</text>
</comment>
<evidence type="ECO:0000313" key="1">
    <source>
        <dbReference type="EMBL" id="EEW25016.1"/>
    </source>
</evidence>
<dbReference type="Proteomes" id="UP000010121">
    <property type="component" value="Unassembled WGS sequence"/>
</dbReference>
<sequence>MNDERHLDTVELKYPINLMGAEGGGEKGDVVTRDGEFLGAWSFEKNEAEETGIFHFTADGEVEPTFSESVPVLTSGMLTGLAMSNLCRSIRDWHDGQS</sequence>
<gene>
    <name evidence="1" type="ORF">Rsw2DRAFT_1996</name>
</gene>